<dbReference type="Proteomes" id="UP000663829">
    <property type="component" value="Unassembled WGS sequence"/>
</dbReference>
<proteinExistence type="predicted"/>
<accession>A0A814SCG8</accession>
<gene>
    <name evidence="2" type="ORF">GPM918_LOCUS20902</name>
    <name evidence="1" type="ORF">OVA965_LOCUS19433</name>
    <name evidence="4" type="ORF">SRO942_LOCUS20902</name>
    <name evidence="3" type="ORF">TMI583_LOCUS19468</name>
</gene>
<comment type="caution">
    <text evidence="2">The sequence shown here is derived from an EMBL/GenBank/DDBJ whole genome shotgun (WGS) entry which is preliminary data.</text>
</comment>
<dbReference type="EMBL" id="CAJOBA010010374">
    <property type="protein sequence ID" value="CAF3866091.1"/>
    <property type="molecule type" value="Genomic_DNA"/>
</dbReference>
<sequence length="123" mass="13393">MTWSRNGDGDIIVNTPEGHNIYYTEKGVLIDGGTLDVDDRTGNGPENVYWQSTPPKGTYHVCFVTYSFSPDVSSSDPVIAALVWRIPSSNTIATISKTFTSNTGRSYTCSTSHAGYMKTLTIS</sequence>
<name>A0A814SCG8_9BILA</name>
<dbReference type="EMBL" id="CAJNOK010010012">
    <property type="protein sequence ID" value="CAF1103970.1"/>
    <property type="molecule type" value="Genomic_DNA"/>
</dbReference>
<evidence type="ECO:0000313" key="5">
    <source>
        <dbReference type="Proteomes" id="UP000663829"/>
    </source>
</evidence>
<reference evidence="2" key="1">
    <citation type="submission" date="2021-02" db="EMBL/GenBank/DDBJ databases">
        <authorList>
            <person name="Nowell W R."/>
        </authorList>
    </citation>
    <scope>NUCLEOTIDE SEQUENCE</scope>
</reference>
<dbReference type="AlphaFoldDB" id="A0A814SCG8"/>
<keyword evidence="5" id="KW-1185">Reference proteome</keyword>
<evidence type="ECO:0000313" key="3">
    <source>
        <dbReference type="EMBL" id="CAF3866091.1"/>
    </source>
</evidence>
<dbReference type="Proteomes" id="UP000682733">
    <property type="component" value="Unassembled WGS sequence"/>
</dbReference>
<dbReference type="EMBL" id="CAJOBC010006725">
    <property type="protein sequence ID" value="CAF3909066.1"/>
    <property type="molecule type" value="Genomic_DNA"/>
</dbReference>
<organism evidence="2 5">
    <name type="scientific">Didymodactylos carnosus</name>
    <dbReference type="NCBI Taxonomy" id="1234261"/>
    <lineage>
        <taxon>Eukaryota</taxon>
        <taxon>Metazoa</taxon>
        <taxon>Spiralia</taxon>
        <taxon>Gnathifera</taxon>
        <taxon>Rotifera</taxon>
        <taxon>Eurotatoria</taxon>
        <taxon>Bdelloidea</taxon>
        <taxon>Philodinida</taxon>
        <taxon>Philodinidae</taxon>
        <taxon>Didymodactylos</taxon>
    </lineage>
</organism>
<dbReference type="EMBL" id="CAJNOQ010006723">
    <property type="protein sequence ID" value="CAF1145370.1"/>
    <property type="molecule type" value="Genomic_DNA"/>
</dbReference>
<evidence type="ECO:0000313" key="2">
    <source>
        <dbReference type="EMBL" id="CAF1145370.1"/>
    </source>
</evidence>
<evidence type="ECO:0000313" key="1">
    <source>
        <dbReference type="EMBL" id="CAF1103970.1"/>
    </source>
</evidence>
<dbReference type="Proteomes" id="UP000681722">
    <property type="component" value="Unassembled WGS sequence"/>
</dbReference>
<dbReference type="OrthoDB" id="10049084at2759"/>
<protein>
    <submittedName>
        <fullName evidence="2">Uncharacterized protein</fullName>
    </submittedName>
</protein>
<evidence type="ECO:0000313" key="4">
    <source>
        <dbReference type="EMBL" id="CAF3909066.1"/>
    </source>
</evidence>
<dbReference type="Proteomes" id="UP000677228">
    <property type="component" value="Unassembled WGS sequence"/>
</dbReference>